<dbReference type="Gene3D" id="3.30.230.90">
    <property type="match status" value="1"/>
</dbReference>
<evidence type="ECO:0000313" key="2">
    <source>
        <dbReference type="Proteomes" id="UP001162164"/>
    </source>
</evidence>
<dbReference type="InterPro" id="IPR053720">
    <property type="entry name" value="Psm_Assembly_Chaperone"/>
</dbReference>
<keyword evidence="2" id="KW-1185">Reference proteome</keyword>
<evidence type="ECO:0000313" key="1">
    <source>
        <dbReference type="EMBL" id="KAJ8953174.1"/>
    </source>
</evidence>
<dbReference type="Pfam" id="PF10178">
    <property type="entry name" value="PAC3"/>
    <property type="match status" value="1"/>
</dbReference>
<reference evidence="1" key="1">
    <citation type="journal article" date="2023" name="Insect Mol. Biol.">
        <title>Genome sequencing provides insights into the evolution of gene families encoding plant cell wall-degrading enzymes in longhorned beetles.</title>
        <authorList>
            <person name="Shin N.R."/>
            <person name="Okamura Y."/>
            <person name="Kirsch R."/>
            <person name="Pauchet Y."/>
        </authorList>
    </citation>
    <scope>NUCLEOTIDE SEQUENCE</scope>
    <source>
        <strain evidence="1">MMC_N1</strain>
    </source>
</reference>
<gene>
    <name evidence="1" type="ORF">NQ317_013578</name>
</gene>
<sequence length="131" mass="14565">MDLESSFNSLSVENYPPIFNNCAILIEGVHTEIIQTHFSNYINLIVTQFGKIGNLYQVKVDQPANGFSISEAIYTINTLLGGDNFEAEVAARYLTEKLKISQPLLLSLSLKNFSKGTLDLIIEAIQSHTKL</sequence>
<comment type="caution">
    <text evidence="1">The sequence shown here is derived from an EMBL/GenBank/DDBJ whole genome shotgun (WGS) entry which is preliminary data.</text>
</comment>
<dbReference type="Proteomes" id="UP001162164">
    <property type="component" value="Unassembled WGS sequence"/>
</dbReference>
<dbReference type="PANTHER" id="PTHR31051">
    <property type="entry name" value="PROTEASOME ASSEMBLY CHAPERONE 3"/>
    <property type="match status" value="1"/>
</dbReference>
<dbReference type="EMBL" id="JAPWTJ010003681">
    <property type="protein sequence ID" value="KAJ8953174.1"/>
    <property type="molecule type" value="Genomic_DNA"/>
</dbReference>
<organism evidence="1 2">
    <name type="scientific">Molorchus minor</name>
    <dbReference type="NCBI Taxonomy" id="1323400"/>
    <lineage>
        <taxon>Eukaryota</taxon>
        <taxon>Metazoa</taxon>
        <taxon>Ecdysozoa</taxon>
        <taxon>Arthropoda</taxon>
        <taxon>Hexapoda</taxon>
        <taxon>Insecta</taxon>
        <taxon>Pterygota</taxon>
        <taxon>Neoptera</taxon>
        <taxon>Endopterygota</taxon>
        <taxon>Coleoptera</taxon>
        <taxon>Polyphaga</taxon>
        <taxon>Cucujiformia</taxon>
        <taxon>Chrysomeloidea</taxon>
        <taxon>Cerambycidae</taxon>
        <taxon>Lamiinae</taxon>
        <taxon>Monochamini</taxon>
        <taxon>Molorchus</taxon>
    </lineage>
</organism>
<proteinExistence type="predicted"/>
<dbReference type="PANTHER" id="PTHR31051:SF1">
    <property type="entry name" value="PROTEASOME ASSEMBLY CHAPERONE 3"/>
    <property type="match status" value="1"/>
</dbReference>
<dbReference type="InterPro" id="IPR018788">
    <property type="entry name" value="Proteasome_assmbl_chp_3"/>
</dbReference>
<accession>A0ABQ9IQP8</accession>
<name>A0ABQ9IQP8_9CUCU</name>
<protein>
    <recommendedName>
        <fullName evidence="3">Proteasome assembly chaperone 3</fullName>
    </recommendedName>
</protein>
<evidence type="ECO:0008006" key="3">
    <source>
        <dbReference type="Google" id="ProtNLM"/>
    </source>
</evidence>